<comment type="caution">
    <text evidence="11">The sequence shown here is derived from an EMBL/GenBank/DDBJ whole genome shotgun (WGS) entry which is preliminary data.</text>
</comment>
<comment type="catalytic activity">
    <reaction evidence="1 8">
        <text>a 4-O-methyl-thymidine in DNA + L-cysteinyl-[protein] = a thymidine in DNA + S-methyl-L-cysteinyl-[protein]</text>
        <dbReference type="Rhea" id="RHEA:53428"/>
        <dbReference type="Rhea" id="RHEA-COMP:10131"/>
        <dbReference type="Rhea" id="RHEA-COMP:10132"/>
        <dbReference type="Rhea" id="RHEA-COMP:13555"/>
        <dbReference type="Rhea" id="RHEA-COMP:13556"/>
        <dbReference type="ChEBI" id="CHEBI:29950"/>
        <dbReference type="ChEBI" id="CHEBI:82612"/>
        <dbReference type="ChEBI" id="CHEBI:137386"/>
        <dbReference type="ChEBI" id="CHEBI:137387"/>
        <dbReference type="EC" id="2.1.1.63"/>
    </reaction>
</comment>
<dbReference type="InterPro" id="IPR023546">
    <property type="entry name" value="MGMT"/>
</dbReference>
<evidence type="ECO:0000256" key="4">
    <source>
        <dbReference type="ARBA" id="ARBA00022679"/>
    </source>
</evidence>
<dbReference type="Proteomes" id="UP001501600">
    <property type="component" value="Unassembled WGS sequence"/>
</dbReference>
<comment type="catalytic activity">
    <reaction evidence="7 8">
        <text>a 6-O-methyl-2'-deoxyguanosine in DNA + L-cysteinyl-[protein] = S-methyl-L-cysteinyl-[protein] + a 2'-deoxyguanosine in DNA</text>
        <dbReference type="Rhea" id="RHEA:24000"/>
        <dbReference type="Rhea" id="RHEA-COMP:10131"/>
        <dbReference type="Rhea" id="RHEA-COMP:10132"/>
        <dbReference type="Rhea" id="RHEA-COMP:11367"/>
        <dbReference type="Rhea" id="RHEA-COMP:11368"/>
        <dbReference type="ChEBI" id="CHEBI:29950"/>
        <dbReference type="ChEBI" id="CHEBI:82612"/>
        <dbReference type="ChEBI" id="CHEBI:85445"/>
        <dbReference type="ChEBI" id="CHEBI:85448"/>
        <dbReference type="EC" id="2.1.1.63"/>
    </reaction>
</comment>
<keyword evidence="5 8" id="KW-0227">DNA damage</keyword>
<protein>
    <recommendedName>
        <fullName evidence="8">Methylated-DNA--protein-cysteine methyltransferase</fullName>
        <ecNumber evidence="8">2.1.1.63</ecNumber>
    </recommendedName>
    <alternativeName>
        <fullName evidence="8">6-O-methylguanine-DNA methyltransferase</fullName>
        <shortName evidence="8">MGMT</shortName>
    </alternativeName>
    <alternativeName>
        <fullName evidence="8">O-6-methylguanine-DNA-alkyltransferase</fullName>
    </alternativeName>
</protein>
<keyword evidence="4 8" id="KW-0808">Transferase</keyword>
<dbReference type="InterPro" id="IPR008332">
    <property type="entry name" value="MethylG_MeTrfase_N"/>
</dbReference>
<dbReference type="SUPFAM" id="SSF53155">
    <property type="entry name" value="Methylated DNA-protein cysteine methyltransferase domain"/>
    <property type="match status" value="1"/>
</dbReference>
<dbReference type="InterPro" id="IPR036217">
    <property type="entry name" value="MethylDNA_cys_MeTrfase_DNAb"/>
</dbReference>
<dbReference type="InterPro" id="IPR014048">
    <property type="entry name" value="MethylDNA_cys_MeTrfase_DNA-bd"/>
</dbReference>
<sequence>MFYRQIDSPLGRLLLAGDRQGLRYLGLQEGAQPVEIREDWERQERAFEDVVAQLGEYFAGQRYCFSLSLVPEGTPFQREVWRALATIPYGATRSYGEIARQIGRPRAVRALGAANGRNPLPVLLPCHRVIGAKGQLTGYSGGLEIKTQLLALEQR</sequence>
<organism evidence="11 12">
    <name type="scientific">Ferrimonas gelatinilytica</name>
    <dbReference type="NCBI Taxonomy" id="1255257"/>
    <lineage>
        <taxon>Bacteria</taxon>
        <taxon>Pseudomonadati</taxon>
        <taxon>Pseudomonadota</taxon>
        <taxon>Gammaproteobacteria</taxon>
        <taxon>Alteromonadales</taxon>
        <taxon>Ferrimonadaceae</taxon>
        <taxon>Ferrimonas</taxon>
    </lineage>
</organism>
<name>A0ABP9RVB0_9GAMM</name>
<evidence type="ECO:0000256" key="5">
    <source>
        <dbReference type="ARBA" id="ARBA00022763"/>
    </source>
</evidence>
<comment type="similarity">
    <text evidence="8">Belongs to the MGMT family.</text>
</comment>
<dbReference type="Pfam" id="PF02870">
    <property type="entry name" value="Methyltransf_1N"/>
    <property type="match status" value="1"/>
</dbReference>
<feature type="domain" description="Methylated-DNA-[protein]-cysteine S-methyltransferase DNA binding" evidence="9">
    <location>
        <begin position="75"/>
        <end position="154"/>
    </location>
</feature>
<evidence type="ECO:0000256" key="3">
    <source>
        <dbReference type="ARBA" id="ARBA00022603"/>
    </source>
</evidence>
<dbReference type="SUPFAM" id="SSF46767">
    <property type="entry name" value="Methylated DNA-protein cysteine methyltransferase, C-terminal domain"/>
    <property type="match status" value="1"/>
</dbReference>
<dbReference type="Gene3D" id="1.10.10.10">
    <property type="entry name" value="Winged helix-like DNA-binding domain superfamily/Winged helix DNA-binding domain"/>
    <property type="match status" value="1"/>
</dbReference>
<keyword evidence="6 8" id="KW-0234">DNA repair</keyword>
<evidence type="ECO:0000313" key="11">
    <source>
        <dbReference type="EMBL" id="GAA5187508.1"/>
    </source>
</evidence>
<evidence type="ECO:0000256" key="2">
    <source>
        <dbReference type="ARBA" id="ARBA00022490"/>
    </source>
</evidence>
<dbReference type="InterPro" id="IPR036631">
    <property type="entry name" value="MGMT_N_sf"/>
</dbReference>
<dbReference type="PROSITE" id="PS00374">
    <property type="entry name" value="MGMT"/>
    <property type="match status" value="1"/>
</dbReference>
<feature type="active site" description="Nucleophile; methyl group acceptor" evidence="8">
    <location>
        <position position="126"/>
    </location>
</feature>
<dbReference type="EMBL" id="BAABLF010000005">
    <property type="protein sequence ID" value="GAA5187508.1"/>
    <property type="molecule type" value="Genomic_DNA"/>
</dbReference>
<proteinExistence type="inferred from homology"/>
<feature type="domain" description="Methylguanine DNA methyltransferase ribonuclease-like" evidence="10">
    <location>
        <begin position="1"/>
        <end position="69"/>
    </location>
</feature>
<evidence type="ECO:0000256" key="8">
    <source>
        <dbReference type="HAMAP-Rule" id="MF_00772"/>
    </source>
</evidence>
<dbReference type="InterPro" id="IPR036388">
    <property type="entry name" value="WH-like_DNA-bd_sf"/>
</dbReference>
<keyword evidence="12" id="KW-1185">Reference proteome</keyword>
<comment type="subcellular location">
    <subcellularLocation>
        <location evidence="8">Cytoplasm</location>
    </subcellularLocation>
</comment>
<keyword evidence="3 8" id="KW-0489">Methyltransferase</keyword>
<dbReference type="Pfam" id="PF01035">
    <property type="entry name" value="DNA_binding_1"/>
    <property type="match status" value="1"/>
</dbReference>
<dbReference type="RefSeq" id="WP_345315499.1">
    <property type="nucleotide sequence ID" value="NZ_BAABLF010000005.1"/>
</dbReference>
<dbReference type="InterPro" id="IPR001497">
    <property type="entry name" value="MethylDNA_cys_MeTrfase_AS"/>
</dbReference>
<evidence type="ECO:0000256" key="7">
    <source>
        <dbReference type="ARBA" id="ARBA00049348"/>
    </source>
</evidence>
<accession>A0ABP9RVB0</accession>
<comment type="function">
    <text evidence="8">Involved in the cellular defense against the biological effects of O6-methylguanine (O6-MeG) and O4-methylthymine (O4-MeT) in DNA. Repairs the methylated nucleobase in DNA by stoichiometrically transferring the methyl group to a cysteine residue in the enzyme. This is a suicide reaction: the enzyme is irreversibly inactivated.</text>
</comment>
<dbReference type="NCBIfam" id="TIGR00589">
    <property type="entry name" value="ogt"/>
    <property type="match status" value="1"/>
</dbReference>
<dbReference type="HAMAP" id="MF_00772">
    <property type="entry name" value="OGT"/>
    <property type="match status" value="1"/>
</dbReference>
<evidence type="ECO:0000256" key="6">
    <source>
        <dbReference type="ARBA" id="ARBA00023204"/>
    </source>
</evidence>
<evidence type="ECO:0000259" key="9">
    <source>
        <dbReference type="Pfam" id="PF01035"/>
    </source>
</evidence>
<evidence type="ECO:0000259" key="10">
    <source>
        <dbReference type="Pfam" id="PF02870"/>
    </source>
</evidence>
<dbReference type="Gene3D" id="3.30.160.70">
    <property type="entry name" value="Methylated DNA-protein cysteine methyltransferase domain"/>
    <property type="match status" value="1"/>
</dbReference>
<dbReference type="CDD" id="cd06445">
    <property type="entry name" value="ATase"/>
    <property type="match status" value="1"/>
</dbReference>
<reference evidence="12" key="1">
    <citation type="journal article" date="2019" name="Int. J. Syst. Evol. Microbiol.">
        <title>The Global Catalogue of Microorganisms (GCM) 10K type strain sequencing project: providing services to taxonomists for standard genome sequencing and annotation.</title>
        <authorList>
            <consortium name="The Broad Institute Genomics Platform"/>
            <consortium name="The Broad Institute Genome Sequencing Center for Infectious Disease"/>
            <person name="Wu L."/>
            <person name="Ma J."/>
        </authorList>
    </citation>
    <scope>NUCLEOTIDE SEQUENCE [LARGE SCALE GENOMIC DNA]</scope>
    <source>
        <strain evidence="12">JCM 18720</strain>
    </source>
</reference>
<dbReference type="PANTHER" id="PTHR10815">
    <property type="entry name" value="METHYLATED-DNA--PROTEIN-CYSTEINE METHYLTRANSFERASE"/>
    <property type="match status" value="1"/>
</dbReference>
<comment type="miscellaneous">
    <text evidence="8">This enzyme catalyzes only one turnover and therefore is not strictly catalytic. According to one definition, an enzyme is a biocatalyst that acts repeatedly and over many reaction cycles.</text>
</comment>
<evidence type="ECO:0000256" key="1">
    <source>
        <dbReference type="ARBA" id="ARBA00001286"/>
    </source>
</evidence>
<gene>
    <name evidence="11" type="ORF">GCM10025772_05340</name>
</gene>
<dbReference type="EC" id="2.1.1.63" evidence="8"/>
<dbReference type="PANTHER" id="PTHR10815:SF5">
    <property type="entry name" value="METHYLATED-DNA--PROTEIN-CYSTEINE METHYLTRANSFERASE"/>
    <property type="match status" value="1"/>
</dbReference>
<evidence type="ECO:0000313" key="12">
    <source>
        <dbReference type="Proteomes" id="UP001501600"/>
    </source>
</evidence>
<keyword evidence="2 8" id="KW-0963">Cytoplasm</keyword>